<keyword evidence="1" id="KW-0472">Membrane</keyword>
<accession>A0A9W6ZVG0</accession>
<sequence>MTNPHESGGENNRSQTETVVTYSENVSVPYKGCLDFGKDKIGVRPLPVRAREADAGDLRCASAQHSNLLENMCQAAYEWCKNMDKSCKATVHFSVDGFKNMQNIVEPDTSPCINRCMMALCNYLLILPPWYMWFYLFATGSVKFQHKKVYFFNKAPIDSVDPAGESAQNV</sequence>
<keyword evidence="1" id="KW-1133">Transmembrane helix</keyword>
<evidence type="ECO:0000256" key="1">
    <source>
        <dbReference type="SAM" id="Phobius"/>
    </source>
</evidence>
<comment type="caution">
    <text evidence="2">The sequence shown here is derived from an EMBL/GenBank/DDBJ whole genome shotgun (WGS) entry which is preliminary data.</text>
</comment>
<reference evidence="3" key="1">
    <citation type="journal article" date="2023" name="Commun. Biol.">
        <title>Genome analysis of Parmales, the sister group of diatoms, reveals the evolutionary specialization of diatoms from phago-mixotrophs to photoautotrophs.</title>
        <authorList>
            <person name="Ban H."/>
            <person name="Sato S."/>
            <person name="Yoshikawa S."/>
            <person name="Yamada K."/>
            <person name="Nakamura Y."/>
            <person name="Ichinomiya M."/>
            <person name="Sato N."/>
            <person name="Blanc-Mathieu R."/>
            <person name="Endo H."/>
            <person name="Kuwata A."/>
            <person name="Ogata H."/>
        </authorList>
    </citation>
    <scope>NUCLEOTIDE SEQUENCE [LARGE SCALE GENOMIC DNA]</scope>
    <source>
        <strain evidence="3">NIES 3700</strain>
    </source>
</reference>
<evidence type="ECO:0000313" key="3">
    <source>
        <dbReference type="Proteomes" id="UP001165122"/>
    </source>
</evidence>
<keyword evidence="3" id="KW-1185">Reference proteome</keyword>
<name>A0A9W6ZVG0_9STRA</name>
<dbReference type="Proteomes" id="UP001165122">
    <property type="component" value="Unassembled WGS sequence"/>
</dbReference>
<keyword evidence="1" id="KW-0812">Transmembrane</keyword>
<dbReference type="AlphaFoldDB" id="A0A9W6ZVG0"/>
<dbReference type="EMBL" id="BRXW01000475">
    <property type="protein sequence ID" value="GMH58087.1"/>
    <property type="molecule type" value="Genomic_DNA"/>
</dbReference>
<evidence type="ECO:0000313" key="2">
    <source>
        <dbReference type="EMBL" id="GMH58087.1"/>
    </source>
</evidence>
<organism evidence="2 3">
    <name type="scientific">Triparma laevis f. longispina</name>
    <dbReference type="NCBI Taxonomy" id="1714387"/>
    <lineage>
        <taxon>Eukaryota</taxon>
        <taxon>Sar</taxon>
        <taxon>Stramenopiles</taxon>
        <taxon>Ochrophyta</taxon>
        <taxon>Bolidophyceae</taxon>
        <taxon>Parmales</taxon>
        <taxon>Triparmaceae</taxon>
        <taxon>Triparma</taxon>
    </lineage>
</organism>
<protein>
    <submittedName>
        <fullName evidence="2">Uncharacterized protein</fullName>
    </submittedName>
</protein>
<gene>
    <name evidence="2" type="ORF">TrLO_g15935</name>
</gene>
<proteinExistence type="predicted"/>
<feature type="transmembrane region" description="Helical" evidence="1">
    <location>
        <begin position="117"/>
        <end position="138"/>
    </location>
</feature>